<evidence type="ECO:0000313" key="5">
    <source>
        <dbReference type="Proteomes" id="UP000824145"/>
    </source>
</evidence>
<feature type="transmembrane region" description="Helical" evidence="3">
    <location>
        <begin position="192"/>
        <end position="214"/>
    </location>
</feature>
<keyword evidence="3" id="KW-1133">Transmembrane helix</keyword>
<keyword evidence="1" id="KW-0175">Coiled coil</keyword>
<organism evidence="4 5">
    <name type="scientific">Candidatus Caccalectryoclostridium excrementigallinarum</name>
    <dbReference type="NCBI Taxonomy" id="2840710"/>
    <lineage>
        <taxon>Bacteria</taxon>
        <taxon>Bacillati</taxon>
        <taxon>Bacillota</taxon>
        <taxon>Clostridia</taxon>
        <taxon>Christensenellales</taxon>
        <taxon>Christensenellaceae</taxon>
        <taxon>Christensenellaceae incertae sedis</taxon>
        <taxon>Candidatus Caccalectryoclostridium</taxon>
    </lineage>
</organism>
<proteinExistence type="predicted"/>
<keyword evidence="3" id="KW-0812">Transmembrane</keyword>
<dbReference type="AlphaFoldDB" id="A0A9D1SK76"/>
<dbReference type="InterPro" id="IPR036259">
    <property type="entry name" value="MFS_trans_sf"/>
</dbReference>
<feature type="transmembrane region" description="Helical" evidence="3">
    <location>
        <begin position="275"/>
        <end position="298"/>
    </location>
</feature>
<feature type="transmembrane region" description="Helical" evidence="3">
    <location>
        <begin position="411"/>
        <end position="429"/>
    </location>
</feature>
<evidence type="ECO:0000256" key="1">
    <source>
        <dbReference type="SAM" id="Coils"/>
    </source>
</evidence>
<sequence>MKEKLQQMWLTVRRYWQRPQKGETVAYKEVAAYSVGAMGVKSYGSLLNYIQMAPTCLLVASVYGLSPTDIMWLFIVTNVVGVIKTPFVSMLQDNTNTPLGKFRPYMLWAGIPCLISTIALTWFIPCSSSVIPFDTASMAPETLRIVKIVLIAIFFNLFSIAQPLLTNAFTAISQVISPNSKERTRVMGISEFLGNLGPSIVQFLLPTLGLIFFGEESLENIWTYRIFMPLFGLAGFLLGLLVMTGSHERVVLPKSYVNKIKFTDGMKILAKNKEFWLMTMTKFFGGFQGVLTTLLPWVCAYQLGNSGLTGIVQTITSVGFTPGIILAPIIISKLGARKGGFIFAMGNAVAALIMFLTFRQGFAFFVISLFIYNFALGPQYIMQTSVMSDGFDAQQLKTDTRIEGFANNFQVMITTIGSIISTVVFTFVYESNGLVADPVTGETDYSILTNAAVREPIISTLILIVICASVLTAVPYLFVTLDAGKMKGIRAALERRKFITDNALQGASEEEIKKAYGAYLDEKERQEELAAEQARREKSELLKKQEREREENAELERRMREIYDDVCARGGSRREAKRAASRPLKERKARLKAERRAQMNKLKEDMAALRARKKAFCKEWIAAAKAEGKKKWLKVLASEAFSDLLAQEAMAEAENPKTEA</sequence>
<dbReference type="SUPFAM" id="SSF103473">
    <property type="entry name" value="MFS general substrate transporter"/>
    <property type="match status" value="1"/>
</dbReference>
<feature type="transmembrane region" description="Helical" evidence="3">
    <location>
        <begin position="362"/>
        <end position="381"/>
    </location>
</feature>
<feature type="region of interest" description="Disordered" evidence="2">
    <location>
        <begin position="527"/>
        <end position="550"/>
    </location>
</feature>
<evidence type="ECO:0000256" key="2">
    <source>
        <dbReference type="SAM" id="MobiDB-lite"/>
    </source>
</evidence>
<feature type="transmembrane region" description="Helical" evidence="3">
    <location>
        <begin position="105"/>
        <end position="125"/>
    </location>
</feature>
<reference evidence="4" key="1">
    <citation type="submission" date="2020-10" db="EMBL/GenBank/DDBJ databases">
        <authorList>
            <person name="Gilroy R."/>
        </authorList>
    </citation>
    <scope>NUCLEOTIDE SEQUENCE</scope>
    <source>
        <strain evidence="4">9366</strain>
    </source>
</reference>
<dbReference type="Gene3D" id="1.20.1250.20">
    <property type="entry name" value="MFS general substrate transporter like domains"/>
    <property type="match status" value="2"/>
</dbReference>
<feature type="transmembrane region" description="Helical" evidence="3">
    <location>
        <begin position="226"/>
        <end position="245"/>
    </location>
</feature>
<evidence type="ECO:0000256" key="3">
    <source>
        <dbReference type="SAM" id="Phobius"/>
    </source>
</evidence>
<feature type="transmembrane region" description="Helical" evidence="3">
    <location>
        <begin position="339"/>
        <end position="356"/>
    </location>
</feature>
<keyword evidence="3" id="KW-0472">Membrane</keyword>
<name>A0A9D1SK76_9FIRM</name>
<dbReference type="Pfam" id="PF13347">
    <property type="entry name" value="MFS_2"/>
    <property type="match status" value="1"/>
</dbReference>
<dbReference type="Proteomes" id="UP000824145">
    <property type="component" value="Unassembled WGS sequence"/>
</dbReference>
<protein>
    <submittedName>
        <fullName evidence="4">MFS transporter</fullName>
    </submittedName>
</protein>
<feature type="transmembrane region" description="Helical" evidence="3">
    <location>
        <begin position="310"/>
        <end position="332"/>
    </location>
</feature>
<feature type="transmembrane region" description="Helical" evidence="3">
    <location>
        <begin position="457"/>
        <end position="479"/>
    </location>
</feature>
<dbReference type="EMBL" id="DVNJ01000021">
    <property type="protein sequence ID" value="HIU62960.1"/>
    <property type="molecule type" value="Genomic_DNA"/>
</dbReference>
<gene>
    <name evidence="4" type="ORF">IAB07_04270</name>
</gene>
<accession>A0A9D1SK76</accession>
<feature type="transmembrane region" description="Helical" evidence="3">
    <location>
        <begin position="145"/>
        <end position="172"/>
    </location>
</feature>
<feature type="transmembrane region" description="Helical" evidence="3">
    <location>
        <begin position="71"/>
        <end position="93"/>
    </location>
</feature>
<feature type="transmembrane region" description="Helical" evidence="3">
    <location>
        <begin position="46"/>
        <end position="65"/>
    </location>
</feature>
<feature type="coiled-coil region" evidence="1">
    <location>
        <begin position="592"/>
        <end position="619"/>
    </location>
</feature>
<comment type="caution">
    <text evidence="4">The sequence shown here is derived from an EMBL/GenBank/DDBJ whole genome shotgun (WGS) entry which is preliminary data.</text>
</comment>
<evidence type="ECO:0000313" key="4">
    <source>
        <dbReference type="EMBL" id="HIU62960.1"/>
    </source>
</evidence>
<reference evidence="4" key="2">
    <citation type="journal article" date="2021" name="PeerJ">
        <title>Extensive microbial diversity within the chicken gut microbiome revealed by metagenomics and culture.</title>
        <authorList>
            <person name="Gilroy R."/>
            <person name="Ravi A."/>
            <person name="Getino M."/>
            <person name="Pursley I."/>
            <person name="Horton D.L."/>
            <person name="Alikhan N.F."/>
            <person name="Baker D."/>
            <person name="Gharbi K."/>
            <person name="Hall N."/>
            <person name="Watson M."/>
            <person name="Adriaenssens E.M."/>
            <person name="Foster-Nyarko E."/>
            <person name="Jarju S."/>
            <person name="Secka A."/>
            <person name="Antonio M."/>
            <person name="Oren A."/>
            <person name="Chaudhuri R.R."/>
            <person name="La Ragione R."/>
            <person name="Hildebrand F."/>
            <person name="Pallen M.J."/>
        </authorList>
    </citation>
    <scope>NUCLEOTIDE SEQUENCE</scope>
    <source>
        <strain evidence="4">9366</strain>
    </source>
</reference>